<keyword evidence="8 11" id="KW-0694">RNA-binding</keyword>
<dbReference type="PROSITE" id="PS50860">
    <property type="entry name" value="AA_TRNA_LIGASE_II_ALA"/>
    <property type="match status" value="1"/>
</dbReference>
<dbReference type="InterPro" id="IPR050058">
    <property type="entry name" value="Ala-tRNA_ligase"/>
</dbReference>
<evidence type="ECO:0000256" key="10">
    <source>
        <dbReference type="ARBA" id="ARBA00023146"/>
    </source>
</evidence>
<dbReference type="GO" id="GO:0004813">
    <property type="term" value="F:alanine-tRNA ligase activity"/>
    <property type="evidence" value="ECO:0007669"/>
    <property type="project" value="UniProtKB-EC"/>
</dbReference>
<accession>A0ABU9XN07</accession>
<comment type="caution">
    <text evidence="13">The sequence shown here is derived from an EMBL/GenBank/DDBJ whole genome shotgun (WGS) entry which is preliminary data.</text>
</comment>
<evidence type="ECO:0000256" key="8">
    <source>
        <dbReference type="ARBA" id="ARBA00022884"/>
    </source>
</evidence>
<dbReference type="InterPro" id="IPR002318">
    <property type="entry name" value="Ala-tRNA-lgiase_IIc"/>
</dbReference>
<organism evidence="13 14">
    <name type="scientific">Sphingomonas qilianensis</name>
    <dbReference type="NCBI Taxonomy" id="1736690"/>
    <lineage>
        <taxon>Bacteria</taxon>
        <taxon>Pseudomonadati</taxon>
        <taxon>Pseudomonadota</taxon>
        <taxon>Alphaproteobacteria</taxon>
        <taxon>Sphingomonadales</taxon>
        <taxon>Sphingomonadaceae</taxon>
        <taxon>Sphingomonas</taxon>
    </lineage>
</organism>
<dbReference type="PRINTS" id="PR00980">
    <property type="entry name" value="TRNASYNTHALA"/>
</dbReference>
<evidence type="ECO:0000256" key="2">
    <source>
        <dbReference type="ARBA" id="ARBA00022555"/>
    </source>
</evidence>
<feature type="binding site" evidence="11">
    <location>
        <position position="573"/>
    </location>
    <ligand>
        <name>Zn(2+)</name>
        <dbReference type="ChEBI" id="CHEBI:29105"/>
    </ligand>
</feature>
<keyword evidence="11" id="KW-0963">Cytoplasm</keyword>
<keyword evidence="6 11" id="KW-0862">Zinc</keyword>
<evidence type="ECO:0000313" key="14">
    <source>
        <dbReference type="Proteomes" id="UP001404104"/>
    </source>
</evidence>
<keyword evidence="5 11" id="KW-0547">Nucleotide-binding</keyword>
<dbReference type="Gene3D" id="3.30.980.10">
    <property type="entry name" value="Threonyl-trna Synthetase, Chain A, domain 2"/>
    <property type="match status" value="1"/>
</dbReference>
<dbReference type="Pfam" id="PF02272">
    <property type="entry name" value="DHHA1"/>
    <property type="match status" value="1"/>
</dbReference>
<dbReference type="SUPFAM" id="SSF101353">
    <property type="entry name" value="Putative anticodon-binding domain of alanyl-tRNA synthetase (AlaRS)"/>
    <property type="match status" value="1"/>
</dbReference>
<dbReference type="Gene3D" id="3.10.310.40">
    <property type="match status" value="1"/>
</dbReference>
<keyword evidence="3 11" id="KW-0436">Ligase</keyword>
<dbReference type="SUPFAM" id="SSF55186">
    <property type="entry name" value="ThrRS/AlaRS common domain"/>
    <property type="match status" value="1"/>
</dbReference>
<dbReference type="EC" id="6.1.1.7" evidence="11"/>
<dbReference type="InterPro" id="IPR012947">
    <property type="entry name" value="tRNA_SAD"/>
</dbReference>
<feature type="binding site" evidence="11">
    <location>
        <position position="676"/>
    </location>
    <ligand>
        <name>Zn(2+)</name>
        <dbReference type="ChEBI" id="CHEBI:29105"/>
    </ligand>
</feature>
<reference evidence="13 14" key="1">
    <citation type="submission" date="2024-05" db="EMBL/GenBank/DDBJ databases">
        <authorList>
            <person name="Liu Q."/>
            <person name="Xin Y.-H."/>
        </authorList>
    </citation>
    <scope>NUCLEOTIDE SEQUENCE [LARGE SCALE GENOMIC DNA]</scope>
    <source>
        <strain evidence="13 14">CGMCC 1.15349</strain>
    </source>
</reference>
<comment type="domain">
    <text evidence="11">Consists of three domains; the N-terminal catalytic domain, the editing domain and the C-terminal C-Ala domain. The editing domain removes incorrectly charged amino acids, while the C-Ala domain, along with tRNA(Ala), serves as a bridge to cooperatively bring together the editing and aminoacylation centers thus stimulating deacylation of misacylated tRNAs.</text>
</comment>
<dbReference type="Gene3D" id="6.10.250.550">
    <property type="match status" value="1"/>
</dbReference>
<feature type="binding site" evidence="11">
    <location>
        <position position="569"/>
    </location>
    <ligand>
        <name>Zn(2+)</name>
        <dbReference type="ChEBI" id="CHEBI:29105"/>
    </ligand>
</feature>
<gene>
    <name evidence="11 13" type="primary">alaS</name>
    <name evidence="13" type="ORF">ABC969_00780</name>
</gene>
<dbReference type="HAMAP" id="MF_00036_B">
    <property type="entry name" value="Ala_tRNA_synth_B"/>
    <property type="match status" value="1"/>
</dbReference>
<dbReference type="InterPro" id="IPR045864">
    <property type="entry name" value="aa-tRNA-synth_II/BPL/LPL"/>
</dbReference>
<dbReference type="RefSeq" id="WP_345862331.1">
    <property type="nucleotide sequence ID" value="NZ_JBDIMF010000001.1"/>
</dbReference>
<comment type="cofactor">
    <cofactor evidence="11">
        <name>Zn(2+)</name>
        <dbReference type="ChEBI" id="CHEBI:29105"/>
    </cofactor>
    <text evidence="11">Binds 1 zinc ion per subunit.</text>
</comment>
<evidence type="ECO:0000256" key="9">
    <source>
        <dbReference type="ARBA" id="ARBA00022917"/>
    </source>
</evidence>
<dbReference type="InterPro" id="IPR009000">
    <property type="entry name" value="Transl_B-barrel_sf"/>
</dbReference>
<dbReference type="CDD" id="cd00673">
    <property type="entry name" value="AlaRS_core"/>
    <property type="match status" value="1"/>
</dbReference>
<sequence length="885" mass="94680">MTAHFMSTNDIRRSFLDYFEKAGHARVASAPLVPQNDPTLMFVNAGMVPFKNVFTGLETRPYGTAASSQKCVRAGGKHNDLDNVGYTARHHTFFEMLGNFSFGQYFKDQAITHAWTLLTKVWGLPADKLTVTVYHTDDEAFDLWKRIAGLPDDRIIRIATSDNFWTMGDSGPCGPCSEIFYDHGDHIPGGPPGSPDEDGDRFVEIWNLVFMQYEQLDNAIVGDLPKPSIDTGMGLERVAAVLQGCHDNYDTDTFKALIAASGALTGTATTGDNQASHRIIADHLRTSGFLVADGVLPANEGRGYVLRRIMRRAMRHAHLLGAKEPLMHRLVPSLIAEMGAAYPELLRAQASIESTLLQEERQFRRTLTNGLRLLDEATATMSAGDTLPGDTAFKLYDTFGFPYDLTEDALRGLDMHIDRAGFEAAMAEQKRAARAAWKGSGAKASDDIWFDIAEQSGSTEFLGYTATAGEGQVVALVKDGARVEQAAAGDTVSIVVNQTPFYGESGGQVGDTGTISNDEGLRAQVTETSKQLGRIFVHHAIVDAGGVKVGDTVKLEIDVARRDQIRANHSATHLLHEALRQRLGLHVAQKGSLVAPDRLRFDFSQPTSIDPARIGEVETDVNHHIRANSPVSTRLMTPDEAIKEGAMALFGEKYGDEVRVVSMGAADDKTYSLELCGGTHVTALGDIGLFKVVGESAVSSGVRRIEALTGEAARQYLASRDEKLREAAATLKSTPDEVPARVAALVEDRRRLERELAEAKKALALGGGSGTAPAGPEQVGGVNFVGQVLQDFDAKGLRGAVDEAKQRVGSGIAVMLAVNEGRASIAVGVTGDLATTHNAVDLLRVAVAVLGGQGGGGRPDMAQGGGPDGAKAEDALAAIRTALSA</sequence>
<comment type="catalytic activity">
    <reaction evidence="11">
        <text>tRNA(Ala) + L-alanine + ATP = L-alanyl-tRNA(Ala) + AMP + diphosphate</text>
        <dbReference type="Rhea" id="RHEA:12540"/>
        <dbReference type="Rhea" id="RHEA-COMP:9657"/>
        <dbReference type="Rhea" id="RHEA-COMP:9923"/>
        <dbReference type="ChEBI" id="CHEBI:30616"/>
        <dbReference type="ChEBI" id="CHEBI:33019"/>
        <dbReference type="ChEBI" id="CHEBI:57972"/>
        <dbReference type="ChEBI" id="CHEBI:78442"/>
        <dbReference type="ChEBI" id="CHEBI:78497"/>
        <dbReference type="ChEBI" id="CHEBI:456215"/>
        <dbReference type="EC" id="6.1.1.7"/>
    </reaction>
</comment>
<dbReference type="InterPro" id="IPR018162">
    <property type="entry name" value="Ala-tRNA-ligase_IIc_anticod-bd"/>
</dbReference>
<dbReference type="SUPFAM" id="SSF55681">
    <property type="entry name" value="Class II aaRS and biotin synthetases"/>
    <property type="match status" value="1"/>
</dbReference>
<feature type="domain" description="Alanyl-transfer RNA synthetases family profile" evidence="12">
    <location>
        <begin position="6"/>
        <end position="719"/>
    </location>
</feature>
<evidence type="ECO:0000256" key="4">
    <source>
        <dbReference type="ARBA" id="ARBA00022723"/>
    </source>
</evidence>
<dbReference type="InterPro" id="IPR018164">
    <property type="entry name" value="Ala-tRNA-synth_IIc_N"/>
</dbReference>
<evidence type="ECO:0000313" key="13">
    <source>
        <dbReference type="EMBL" id="MEN2784952.1"/>
    </source>
</evidence>
<keyword evidence="7 11" id="KW-0067">ATP-binding</keyword>
<keyword evidence="4 11" id="KW-0479">Metal-binding</keyword>
<keyword evidence="2 11" id="KW-0820">tRNA-binding</keyword>
<dbReference type="Pfam" id="PF07973">
    <property type="entry name" value="tRNA_SAD"/>
    <property type="match status" value="1"/>
</dbReference>
<dbReference type="EMBL" id="JBDIMF010000001">
    <property type="protein sequence ID" value="MEN2784952.1"/>
    <property type="molecule type" value="Genomic_DNA"/>
</dbReference>
<proteinExistence type="inferred from homology"/>
<evidence type="ECO:0000256" key="7">
    <source>
        <dbReference type="ARBA" id="ARBA00022840"/>
    </source>
</evidence>
<comment type="similarity">
    <text evidence="1 11">Belongs to the class-II aminoacyl-tRNA synthetase family.</text>
</comment>
<evidence type="ECO:0000259" key="12">
    <source>
        <dbReference type="PROSITE" id="PS50860"/>
    </source>
</evidence>
<dbReference type="Proteomes" id="UP001404104">
    <property type="component" value="Unassembled WGS sequence"/>
</dbReference>
<evidence type="ECO:0000256" key="3">
    <source>
        <dbReference type="ARBA" id="ARBA00022598"/>
    </source>
</evidence>
<evidence type="ECO:0000256" key="6">
    <source>
        <dbReference type="ARBA" id="ARBA00022833"/>
    </source>
</evidence>
<dbReference type="Pfam" id="PF01411">
    <property type="entry name" value="tRNA-synt_2c"/>
    <property type="match status" value="1"/>
</dbReference>
<evidence type="ECO:0000256" key="5">
    <source>
        <dbReference type="ARBA" id="ARBA00022741"/>
    </source>
</evidence>
<comment type="function">
    <text evidence="11">Catalyzes the attachment of alanine to tRNA(Ala) in a two-step reaction: alanine is first activated by ATP to form Ala-AMP and then transferred to the acceptor end of tRNA(Ala). Also edits incorrectly charged Ser-tRNA(Ala) and Gly-tRNA(Ala) via its editing domain.</text>
</comment>
<dbReference type="InterPro" id="IPR018165">
    <property type="entry name" value="Ala-tRNA-synth_IIc_core"/>
</dbReference>
<dbReference type="PANTHER" id="PTHR11777">
    <property type="entry name" value="ALANYL-TRNA SYNTHETASE"/>
    <property type="match status" value="1"/>
</dbReference>
<dbReference type="Gene3D" id="3.30.54.20">
    <property type="match status" value="1"/>
</dbReference>
<dbReference type="InterPro" id="IPR023033">
    <property type="entry name" value="Ala_tRNA_ligase_euk/bac"/>
</dbReference>
<keyword evidence="9 11" id="KW-0648">Protein biosynthesis</keyword>
<dbReference type="SMART" id="SM00863">
    <property type="entry name" value="tRNA_SAD"/>
    <property type="match status" value="1"/>
</dbReference>
<dbReference type="PANTHER" id="PTHR11777:SF9">
    <property type="entry name" value="ALANINE--TRNA LIGASE, CYTOPLASMIC"/>
    <property type="match status" value="1"/>
</dbReference>
<feature type="binding site" evidence="11">
    <location>
        <position position="680"/>
    </location>
    <ligand>
        <name>Zn(2+)</name>
        <dbReference type="ChEBI" id="CHEBI:29105"/>
    </ligand>
</feature>
<dbReference type="Gene3D" id="3.30.930.10">
    <property type="entry name" value="Bira Bifunctional Protein, Domain 2"/>
    <property type="match status" value="1"/>
</dbReference>
<dbReference type="SUPFAM" id="SSF50447">
    <property type="entry name" value="Translation proteins"/>
    <property type="match status" value="1"/>
</dbReference>
<evidence type="ECO:0000256" key="11">
    <source>
        <dbReference type="HAMAP-Rule" id="MF_00036"/>
    </source>
</evidence>
<evidence type="ECO:0000256" key="1">
    <source>
        <dbReference type="ARBA" id="ARBA00008226"/>
    </source>
</evidence>
<dbReference type="Gene3D" id="2.40.30.130">
    <property type="match status" value="1"/>
</dbReference>
<dbReference type="InterPro" id="IPR018163">
    <property type="entry name" value="Thr/Ala-tRNA-synth_IIc_edit"/>
</dbReference>
<dbReference type="NCBIfam" id="TIGR00344">
    <property type="entry name" value="alaS"/>
    <property type="match status" value="1"/>
</dbReference>
<comment type="subcellular location">
    <subcellularLocation>
        <location evidence="11">Cytoplasm</location>
    </subcellularLocation>
</comment>
<keyword evidence="10 11" id="KW-0030">Aminoacyl-tRNA synthetase</keyword>
<protein>
    <recommendedName>
        <fullName evidence="11">Alanine--tRNA ligase</fullName>
        <ecNumber evidence="11">6.1.1.7</ecNumber>
    </recommendedName>
    <alternativeName>
        <fullName evidence="11">Alanyl-tRNA synthetase</fullName>
        <shortName evidence="11">AlaRS</shortName>
    </alternativeName>
</protein>
<name>A0ABU9XN07_9SPHN</name>
<keyword evidence="14" id="KW-1185">Reference proteome</keyword>
<dbReference type="InterPro" id="IPR003156">
    <property type="entry name" value="DHHA1_dom"/>
</dbReference>